<gene>
    <name evidence="3" type="ORF">PTQ27_01620</name>
</gene>
<accession>A0ABT5MLW0</accession>
<dbReference type="InterPro" id="IPR026881">
    <property type="entry name" value="WYL_dom"/>
</dbReference>
<dbReference type="PANTHER" id="PTHR34580">
    <property type="match status" value="1"/>
</dbReference>
<evidence type="ECO:0000259" key="1">
    <source>
        <dbReference type="Pfam" id="PF13280"/>
    </source>
</evidence>
<feature type="domain" description="WYL" evidence="1">
    <location>
        <begin position="162"/>
        <end position="230"/>
    </location>
</feature>
<feature type="domain" description="WCX" evidence="2">
    <location>
        <begin position="263"/>
        <end position="320"/>
    </location>
</feature>
<dbReference type="Proteomes" id="UP001221909">
    <property type="component" value="Unassembled WGS sequence"/>
</dbReference>
<dbReference type="EMBL" id="JAQSJE010000001">
    <property type="protein sequence ID" value="MDD0823174.1"/>
    <property type="molecule type" value="Genomic_DNA"/>
</dbReference>
<dbReference type="Pfam" id="PF13280">
    <property type="entry name" value="WYL"/>
    <property type="match status" value="1"/>
</dbReference>
<dbReference type="RefSeq" id="WP_273748348.1">
    <property type="nucleotide sequence ID" value="NZ_JAQSJE010000001.1"/>
</dbReference>
<keyword evidence="4" id="KW-1185">Reference proteome</keyword>
<protein>
    <submittedName>
        <fullName evidence="3">WYL domain-containing protein</fullName>
    </submittedName>
</protein>
<dbReference type="PANTHER" id="PTHR34580:SF1">
    <property type="entry name" value="PROTEIN PAFC"/>
    <property type="match status" value="1"/>
</dbReference>
<dbReference type="InterPro" id="IPR051534">
    <property type="entry name" value="CBASS_pafABC_assoc_protein"/>
</dbReference>
<dbReference type="InterPro" id="IPR057727">
    <property type="entry name" value="WCX_dom"/>
</dbReference>
<evidence type="ECO:0000313" key="4">
    <source>
        <dbReference type="Proteomes" id="UP001221909"/>
    </source>
</evidence>
<reference evidence="3 4" key="1">
    <citation type="submission" date="2023-02" db="EMBL/GenBank/DDBJ databases">
        <title>Mannheimia cairiniae sp. nov., a novel species of Mannheimia obtained from moscovy ducks (Cairina moschata) and reclassification of Mannheimia ovis as heterotypic synonym of Mannheimia pernigra.</title>
        <authorList>
            <person name="Christensen H."/>
        </authorList>
    </citation>
    <scope>NUCLEOTIDE SEQUENCE [LARGE SCALE GENOMIC DNA]</scope>
    <source>
        <strain evidence="3 4">AT1</strain>
    </source>
</reference>
<dbReference type="PROSITE" id="PS52050">
    <property type="entry name" value="WYL"/>
    <property type="match status" value="1"/>
</dbReference>
<dbReference type="Pfam" id="PF25583">
    <property type="entry name" value="WCX"/>
    <property type="match status" value="1"/>
</dbReference>
<proteinExistence type="predicted"/>
<evidence type="ECO:0000259" key="2">
    <source>
        <dbReference type="Pfam" id="PF25583"/>
    </source>
</evidence>
<evidence type="ECO:0000313" key="3">
    <source>
        <dbReference type="EMBL" id="MDD0823174.1"/>
    </source>
</evidence>
<organism evidence="3 4">
    <name type="scientific">Mannheimia cairinae</name>
    <dbReference type="NCBI Taxonomy" id="3025936"/>
    <lineage>
        <taxon>Bacteria</taxon>
        <taxon>Pseudomonadati</taxon>
        <taxon>Pseudomonadota</taxon>
        <taxon>Gammaproteobacteria</taxon>
        <taxon>Pasteurellales</taxon>
        <taxon>Pasteurellaceae</taxon>
        <taxon>Mannheimia</taxon>
    </lineage>
</organism>
<comment type="caution">
    <text evidence="3">The sequence shown here is derived from an EMBL/GenBank/DDBJ whole genome shotgun (WGS) entry which is preliminary data.</text>
</comment>
<sequence>MANRPKDIDATLLQLEILRMIPKLPDRIEARTIHKKLTESGFNRDLRSIQRTLQTLCQHFDDLECNDDSKPYTYYWKERSVGFALPVLNEQQSLLLKLAEQQLKYLLPTNIMSSMKPFFDQADRMVSGTSQNGKEKPTHQWLDKVCVTPTSLPLIPAKVKEEIFSAVSQALYQNKLLKIEYQNPSGKKYPATIMPLAIAQQGASIYLICRFDGFSDTRMLAMHRIRKAEISTFSFERPKDFNLQTYQEEGHLGFASYQDIRKIRLTFSITKWAGFHLTETPISKDQKILEESDEHYRFQATVSENDMLEWWILKFGEDIWDIEREPVE</sequence>
<name>A0ABT5MLW0_9PAST</name>